<dbReference type="Proteomes" id="UP000443423">
    <property type="component" value="Unassembled WGS sequence"/>
</dbReference>
<name>A0A6A8G6S5_9EURY</name>
<evidence type="ECO:0000313" key="1">
    <source>
        <dbReference type="EMBL" id="MRW96834.1"/>
    </source>
</evidence>
<dbReference type="AlphaFoldDB" id="A0A6A8G6S5"/>
<accession>A0A6A8G6S5</accession>
<dbReference type="OrthoDB" id="205445at2157"/>
<organism evidence="1 2">
    <name type="scientific">Haloferax marinum</name>
    <dbReference type="NCBI Taxonomy" id="2666143"/>
    <lineage>
        <taxon>Archaea</taxon>
        <taxon>Methanobacteriati</taxon>
        <taxon>Methanobacteriota</taxon>
        <taxon>Stenosarchaea group</taxon>
        <taxon>Halobacteria</taxon>
        <taxon>Halobacteriales</taxon>
        <taxon>Haloferacaceae</taxon>
        <taxon>Haloferax</taxon>
    </lineage>
</organism>
<reference evidence="1 2" key="1">
    <citation type="submission" date="2019-11" db="EMBL/GenBank/DDBJ databases">
        <title>Whole genome sequence of Haloferax sp. MBLA0078.</title>
        <authorList>
            <person name="Seo M.-J."/>
            <person name="Cho E.-S."/>
        </authorList>
    </citation>
    <scope>NUCLEOTIDE SEQUENCE [LARGE SCALE GENOMIC DNA]</scope>
    <source>
        <strain evidence="1 2">MBLA0078</strain>
    </source>
</reference>
<sequence>MVSLTRREALRLGGVALTGGLAGCTADSKESSQVPRLGELDVLNYDPTPHTVHVVLLDDSEPVYWASEDVPPAKNGELGGAEFVDFPTEPGAYVLHVRADDQPTSEWEQFDFGEYGVDCLGIQIKIGHVDQTAASDVSIWKTTNARVCETADSTE</sequence>
<keyword evidence="2" id="KW-1185">Reference proteome</keyword>
<gene>
    <name evidence="1" type="ORF">GJR99_09630</name>
</gene>
<dbReference type="PROSITE" id="PS51257">
    <property type="entry name" value="PROKAR_LIPOPROTEIN"/>
    <property type="match status" value="1"/>
</dbReference>
<proteinExistence type="predicted"/>
<protein>
    <submittedName>
        <fullName evidence="1">Uncharacterized protein</fullName>
    </submittedName>
</protein>
<dbReference type="EMBL" id="WKJQ01000001">
    <property type="protein sequence ID" value="MRW96834.1"/>
    <property type="molecule type" value="Genomic_DNA"/>
</dbReference>
<dbReference type="RefSeq" id="WP_151111601.1">
    <property type="nucleotide sequence ID" value="NZ_WKJQ01000001.1"/>
</dbReference>
<comment type="caution">
    <text evidence="1">The sequence shown here is derived from an EMBL/GenBank/DDBJ whole genome shotgun (WGS) entry which is preliminary data.</text>
</comment>
<evidence type="ECO:0000313" key="2">
    <source>
        <dbReference type="Proteomes" id="UP000443423"/>
    </source>
</evidence>